<evidence type="ECO:0000313" key="1">
    <source>
        <dbReference type="EMBL" id="NMD85686.1"/>
    </source>
</evidence>
<protein>
    <recommendedName>
        <fullName evidence="3">Glutamine amidotransferase type-2 domain-containing protein</fullName>
    </recommendedName>
</protein>
<dbReference type="AlphaFoldDB" id="A0A848AYD4"/>
<dbReference type="InterPro" id="IPR029055">
    <property type="entry name" value="Ntn_hydrolases_N"/>
</dbReference>
<reference evidence="1 2" key="1">
    <citation type="submission" date="2020-04" db="EMBL/GenBank/DDBJ databases">
        <authorList>
            <person name="Hitch T.C.A."/>
            <person name="Wylensek D."/>
            <person name="Clavel T."/>
        </authorList>
    </citation>
    <scope>NUCLEOTIDE SEQUENCE [LARGE SCALE GENOMIC DNA]</scope>
    <source>
        <strain evidence="1 2">COR2-253-APC-1A</strain>
    </source>
</reference>
<dbReference type="SUPFAM" id="SSF56235">
    <property type="entry name" value="N-terminal nucleophile aminohydrolases (Ntn hydrolases)"/>
    <property type="match status" value="1"/>
</dbReference>
<accession>A0A848AYD4</accession>
<gene>
    <name evidence="1" type="ORF">HF882_03725</name>
</gene>
<dbReference type="Proteomes" id="UP000576225">
    <property type="component" value="Unassembled WGS sequence"/>
</dbReference>
<dbReference type="EMBL" id="JABAEW010000004">
    <property type="protein sequence ID" value="NMD85686.1"/>
    <property type="molecule type" value="Genomic_DNA"/>
</dbReference>
<comment type="caution">
    <text evidence="1">The sequence shown here is derived from an EMBL/GenBank/DDBJ whole genome shotgun (WGS) entry which is preliminary data.</text>
</comment>
<name>A0A848AYD4_9BACT</name>
<evidence type="ECO:0008006" key="3">
    <source>
        <dbReference type="Google" id="ProtNLM"/>
    </source>
</evidence>
<evidence type="ECO:0000313" key="2">
    <source>
        <dbReference type="Proteomes" id="UP000576225"/>
    </source>
</evidence>
<organism evidence="1 2">
    <name type="scientific">Victivallis vadensis</name>
    <dbReference type="NCBI Taxonomy" id="172901"/>
    <lineage>
        <taxon>Bacteria</taxon>
        <taxon>Pseudomonadati</taxon>
        <taxon>Lentisphaerota</taxon>
        <taxon>Lentisphaeria</taxon>
        <taxon>Victivallales</taxon>
        <taxon>Victivallaceae</taxon>
        <taxon>Victivallis</taxon>
    </lineage>
</organism>
<dbReference type="Gene3D" id="3.60.20.10">
    <property type="entry name" value="Glutamine Phosphoribosylpyrophosphate, subunit 1, domain 1"/>
    <property type="match status" value="1"/>
</dbReference>
<dbReference type="RefSeq" id="WP_168961652.1">
    <property type="nucleotide sequence ID" value="NZ_JABAEW010000004.1"/>
</dbReference>
<sequence>MCVAIYKPANVKTPSLDTLKKCWEANPDGAGFALLTGDEKYAIEIHKGYMTWKQFKAAFEKYRLADFAGEMLLHFRIATHGGISPGNTHPFSLTGDVKLLKHTNVLTNYALIHNGILPIKPEGDISDTMEFCRRMAPLYQNIPSAFNLIEGMAGNNKIAVMTKNKVHLFGQWENIDGVYFSNLLWDWQEEFVPPTQEELQLLNQGYCPYCDGRIISEDGLFYCPECGEAWKDK</sequence>
<proteinExistence type="predicted"/>